<dbReference type="RefSeq" id="WP_129458291.1">
    <property type="nucleotide sequence ID" value="NZ_PPCV01000003.1"/>
</dbReference>
<evidence type="ECO:0000313" key="1">
    <source>
        <dbReference type="EMBL" id="RXW32679.1"/>
    </source>
</evidence>
<gene>
    <name evidence="1" type="ORF">C1706_05905</name>
</gene>
<evidence type="ECO:0000313" key="2">
    <source>
        <dbReference type="Proteomes" id="UP000290624"/>
    </source>
</evidence>
<keyword evidence="2" id="KW-1185">Reference proteome</keyword>
<dbReference type="EMBL" id="PPCV01000003">
    <property type="protein sequence ID" value="RXW32679.1"/>
    <property type="molecule type" value="Genomic_DNA"/>
</dbReference>
<proteinExistence type="predicted"/>
<dbReference type="OrthoDB" id="793353at2"/>
<name>A0A4Q2EH99_9ACTN</name>
<dbReference type="Gene3D" id="3.10.129.10">
    <property type="entry name" value="Hotdog Thioesterase"/>
    <property type="match status" value="1"/>
</dbReference>
<sequence>MGRTRRRPIDEDRRDTYRLWQRLTALPGPLGTRLFSVAAALKAPYFVTVLPHVRVLEPGRCVVTAARWWWMRNHIGTFHAIAACNLAEVAMGMLAEASVPTTHRWIPKAMQARYLAKTTGGLTATATVDPLPDFATITSGVEVVVPVSLVDAAGVESVHCDITIWISPAKRRD</sequence>
<dbReference type="Proteomes" id="UP000290624">
    <property type="component" value="Unassembled WGS sequence"/>
</dbReference>
<accession>A0A4Q2EH99</accession>
<dbReference type="Pfam" id="PF14539">
    <property type="entry name" value="DUF4442"/>
    <property type="match status" value="1"/>
</dbReference>
<comment type="caution">
    <text evidence="1">The sequence shown here is derived from an EMBL/GenBank/DDBJ whole genome shotgun (WGS) entry which is preliminary data.</text>
</comment>
<dbReference type="AlphaFoldDB" id="A0A4Q2EH99"/>
<organism evidence="1 2">
    <name type="scientific">Propioniciclava flava</name>
    <dbReference type="NCBI Taxonomy" id="2072026"/>
    <lineage>
        <taxon>Bacteria</taxon>
        <taxon>Bacillati</taxon>
        <taxon>Actinomycetota</taxon>
        <taxon>Actinomycetes</taxon>
        <taxon>Propionibacteriales</taxon>
        <taxon>Propionibacteriaceae</taxon>
        <taxon>Propioniciclava</taxon>
    </lineage>
</organism>
<dbReference type="SUPFAM" id="SSF54637">
    <property type="entry name" value="Thioesterase/thiol ester dehydrase-isomerase"/>
    <property type="match status" value="1"/>
</dbReference>
<protein>
    <submittedName>
        <fullName evidence="1">Thioesterase</fullName>
    </submittedName>
</protein>
<reference evidence="1 2" key="1">
    <citation type="submission" date="2018-01" db="EMBL/GenBank/DDBJ databases">
        <title>Lactibacter flavus gen. nov., sp. nov., a novel bacterium of the family Propionibacteriaceae isolated from raw milk and dairy products.</title>
        <authorList>
            <person name="Wenning M."/>
            <person name="Breitenwieser F."/>
            <person name="Huptas C."/>
            <person name="von Neubeck M."/>
            <person name="Busse H.-J."/>
            <person name="Scherer S."/>
        </authorList>
    </citation>
    <scope>NUCLEOTIDE SEQUENCE [LARGE SCALE GENOMIC DNA]</scope>
    <source>
        <strain evidence="1 2">VG341</strain>
    </source>
</reference>
<dbReference type="InterPro" id="IPR029069">
    <property type="entry name" value="HotDog_dom_sf"/>
</dbReference>
<dbReference type="InterPro" id="IPR027961">
    <property type="entry name" value="DUF4442"/>
</dbReference>